<gene>
    <name evidence="2" type="ORF">HK097_001916</name>
</gene>
<dbReference type="Proteomes" id="UP001212841">
    <property type="component" value="Unassembled WGS sequence"/>
</dbReference>
<accession>A0AAD5SKF3</accession>
<dbReference type="AlphaFoldDB" id="A0AAD5SKF3"/>
<proteinExistence type="predicted"/>
<reference evidence="2" key="1">
    <citation type="submission" date="2020-05" db="EMBL/GenBank/DDBJ databases">
        <title>Phylogenomic resolution of chytrid fungi.</title>
        <authorList>
            <person name="Stajich J.E."/>
            <person name="Amses K."/>
            <person name="Simmons R."/>
            <person name="Seto K."/>
            <person name="Myers J."/>
            <person name="Bonds A."/>
            <person name="Quandt C.A."/>
            <person name="Barry K."/>
            <person name="Liu P."/>
            <person name="Grigoriev I."/>
            <person name="Longcore J.E."/>
            <person name="James T.Y."/>
        </authorList>
    </citation>
    <scope>NUCLEOTIDE SEQUENCE</scope>
    <source>
        <strain evidence="2">JEL0318</strain>
    </source>
</reference>
<keyword evidence="3" id="KW-1185">Reference proteome</keyword>
<protein>
    <submittedName>
        <fullName evidence="2">Uncharacterized protein</fullName>
    </submittedName>
</protein>
<feature type="compositionally biased region" description="Acidic residues" evidence="1">
    <location>
        <begin position="166"/>
        <end position="181"/>
    </location>
</feature>
<feature type="region of interest" description="Disordered" evidence="1">
    <location>
        <begin position="154"/>
        <end position="199"/>
    </location>
</feature>
<feature type="compositionally biased region" description="Polar residues" evidence="1">
    <location>
        <begin position="182"/>
        <end position="195"/>
    </location>
</feature>
<feature type="compositionally biased region" description="Basic and acidic residues" evidence="1">
    <location>
        <begin position="154"/>
        <end position="165"/>
    </location>
</feature>
<evidence type="ECO:0000256" key="1">
    <source>
        <dbReference type="SAM" id="MobiDB-lite"/>
    </source>
</evidence>
<evidence type="ECO:0000313" key="3">
    <source>
        <dbReference type="Proteomes" id="UP001212841"/>
    </source>
</evidence>
<feature type="region of interest" description="Disordered" evidence="1">
    <location>
        <begin position="204"/>
        <end position="223"/>
    </location>
</feature>
<sequence length="223" mass="25551">MQQQQQPPSAQKKLGRYRDYWSKNPSKNLGFISWLVFSLGIEPPTSFNERAVFESKWQTWEANVALASNFYLDQEQDDRVRRCIRLMAIKRLSKPVKEEAMNLIRQHIDKQSRKRKRQTPSSGAIAGLRLLDLIDLTDVIAQTARGLKLAADVRKHEEAPEPVREEDPEVGMDDVEDDEGSETQSHFLPNLSTIASEPYKTTAGALRTGNERKHLIENTHKEL</sequence>
<evidence type="ECO:0000313" key="2">
    <source>
        <dbReference type="EMBL" id="KAJ3056973.1"/>
    </source>
</evidence>
<organism evidence="2 3">
    <name type="scientific">Rhizophlyctis rosea</name>
    <dbReference type="NCBI Taxonomy" id="64517"/>
    <lineage>
        <taxon>Eukaryota</taxon>
        <taxon>Fungi</taxon>
        <taxon>Fungi incertae sedis</taxon>
        <taxon>Chytridiomycota</taxon>
        <taxon>Chytridiomycota incertae sedis</taxon>
        <taxon>Chytridiomycetes</taxon>
        <taxon>Rhizophlyctidales</taxon>
        <taxon>Rhizophlyctidaceae</taxon>
        <taxon>Rhizophlyctis</taxon>
    </lineage>
</organism>
<name>A0AAD5SKF3_9FUNG</name>
<feature type="compositionally biased region" description="Basic and acidic residues" evidence="1">
    <location>
        <begin position="209"/>
        <end position="223"/>
    </location>
</feature>
<dbReference type="EMBL" id="JADGJD010000014">
    <property type="protein sequence ID" value="KAJ3056973.1"/>
    <property type="molecule type" value="Genomic_DNA"/>
</dbReference>
<comment type="caution">
    <text evidence="2">The sequence shown here is derived from an EMBL/GenBank/DDBJ whole genome shotgun (WGS) entry which is preliminary data.</text>
</comment>